<dbReference type="Proteomes" id="UP001589894">
    <property type="component" value="Unassembled WGS sequence"/>
</dbReference>
<reference evidence="1 2" key="1">
    <citation type="submission" date="2024-09" db="EMBL/GenBank/DDBJ databases">
        <authorList>
            <person name="Sun Q."/>
            <person name="Mori K."/>
        </authorList>
    </citation>
    <scope>NUCLEOTIDE SEQUENCE [LARGE SCALE GENOMIC DNA]</scope>
    <source>
        <strain evidence="1 2">TBRC 2205</strain>
    </source>
</reference>
<dbReference type="EMBL" id="JBHLUE010000004">
    <property type="protein sequence ID" value="MFC0563893.1"/>
    <property type="molecule type" value="Genomic_DNA"/>
</dbReference>
<accession>A0ABV6NSZ7</accession>
<proteinExistence type="predicted"/>
<dbReference type="RefSeq" id="WP_377336838.1">
    <property type="nucleotide sequence ID" value="NZ_JBHLUE010000004.1"/>
</dbReference>
<evidence type="ECO:0000313" key="2">
    <source>
        <dbReference type="Proteomes" id="UP001589894"/>
    </source>
</evidence>
<keyword evidence="2" id="KW-1185">Reference proteome</keyword>
<name>A0ABV6NSZ7_9ACTN</name>
<dbReference type="Gene3D" id="1.20.120.450">
    <property type="entry name" value="dinb family like domain"/>
    <property type="match status" value="1"/>
</dbReference>
<dbReference type="InterPro" id="IPR007061">
    <property type="entry name" value="MST-like"/>
</dbReference>
<protein>
    <submittedName>
        <fullName evidence="1">DinB family protein</fullName>
    </submittedName>
</protein>
<dbReference type="SUPFAM" id="SSF109854">
    <property type="entry name" value="DinB/YfiT-like putative metalloenzymes"/>
    <property type="match status" value="1"/>
</dbReference>
<dbReference type="Pfam" id="PF04978">
    <property type="entry name" value="MST"/>
    <property type="match status" value="1"/>
</dbReference>
<sequence length="176" mass="20043">MTWTAPEVTRVDEPYVADERTMLEGWLDYHRQTLLLKCAGLTAEQLKTASAEPSSLTLLGLVRHMAEVERWWFRRKVAALPLDDIYCTEASPDGDFDDIADADPETDFATFDAEVAAARSAMVGRPLTDTFRRKNRDGVEEEISVRWVYLHMIEEYARHNGHADLLRERIDGVTGD</sequence>
<organism evidence="1 2">
    <name type="scientific">Plantactinospora siamensis</name>
    <dbReference type="NCBI Taxonomy" id="555372"/>
    <lineage>
        <taxon>Bacteria</taxon>
        <taxon>Bacillati</taxon>
        <taxon>Actinomycetota</taxon>
        <taxon>Actinomycetes</taxon>
        <taxon>Micromonosporales</taxon>
        <taxon>Micromonosporaceae</taxon>
        <taxon>Plantactinospora</taxon>
    </lineage>
</organism>
<comment type="caution">
    <text evidence="1">The sequence shown here is derived from an EMBL/GenBank/DDBJ whole genome shotgun (WGS) entry which is preliminary data.</text>
</comment>
<dbReference type="InterPro" id="IPR034660">
    <property type="entry name" value="DinB/YfiT-like"/>
</dbReference>
<gene>
    <name evidence="1" type="ORF">ACFFHU_06885</name>
</gene>
<evidence type="ECO:0000313" key="1">
    <source>
        <dbReference type="EMBL" id="MFC0563893.1"/>
    </source>
</evidence>